<feature type="transmembrane region" description="Helical" evidence="11">
    <location>
        <begin position="313"/>
        <end position="332"/>
    </location>
</feature>
<keyword evidence="3 11" id="KW-0813">Transport</keyword>
<evidence type="ECO:0000256" key="12">
    <source>
        <dbReference type="RuleBase" id="RU000483"/>
    </source>
</evidence>
<dbReference type="PANTHER" id="PTHR11410:SF0">
    <property type="entry name" value="ATP SYNTHASE SUBUNIT A"/>
    <property type="match status" value="1"/>
</dbReference>
<keyword evidence="11" id="KW-1003">Cell membrane</keyword>
<keyword evidence="7 11" id="KW-1133">Transmembrane helix</keyword>
<dbReference type="HAMAP" id="MF_01393">
    <property type="entry name" value="ATP_synth_a_bact"/>
    <property type="match status" value="1"/>
</dbReference>
<comment type="similarity">
    <text evidence="2 11 12">Belongs to the ATPase A chain family.</text>
</comment>
<keyword evidence="6 11" id="KW-0375">Hydrogen ion transport</keyword>
<evidence type="ECO:0000256" key="10">
    <source>
        <dbReference type="ARBA" id="ARBA00023310"/>
    </source>
</evidence>
<dbReference type="PANTHER" id="PTHR11410">
    <property type="entry name" value="ATP SYNTHASE SUBUNIT A"/>
    <property type="match status" value="1"/>
</dbReference>
<comment type="subcellular location">
    <subcellularLocation>
        <location evidence="11 12">Cell membrane</location>
        <topology evidence="11 12">Multi-pass membrane protein</topology>
    </subcellularLocation>
    <subcellularLocation>
        <location evidence="1">Membrane</location>
        <topology evidence="1">Multi-pass membrane protein</topology>
    </subcellularLocation>
</comment>
<feature type="transmembrane region" description="Helical" evidence="11">
    <location>
        <begin position="171"/>
        <end position="191"/>
    </location>
</feature>
<feature type="transmembrane region" description="Helical" evidence="11">
    <location>
        <begin position="197"/>
        <end position="215"/>
    </location>
</feature>
<dbReference type="PRINTS" id="PR00123">
    <property type="entry name" value="ATPASEA"/>
</dbReference>
<evidence type="ECO:0000313" key="13">
    <source>
        <dbReference type="EMBL" id="BAL55284.1"/>
    </source>
</evidence>
<accession>H5SGJ8</accession>
<feature type="transmembrane region" description="Helical" evidence="11">
    <location>
        <begin position="288"/>
        <end position="307"/>
    </location>
</feature>
<dbReference type="InterPro" id="IPR045083">
    <property type="entry name" value="ATP_synth_F0_asu_bact/mt"/>
</dbReference>
<evidence type="ECO:0000256" key="9">
    <source>
        <dbReference type="ARBA" id="ARBA00023136"/>
    </source>
</evidence>
<name>H5SGJ8_9BACT</name>
<dbReference type="GO" id="GO:0045259">
    <property type="term" value="C:proton-transporting ATP synthase complex"/>
    <property type="evidence" value="ECO:0007669"/>
    <property type="project" value="UniProtKB-KW"/>
</dbReference>
<evidence type="ECO:0000256" key="3">
    <source>
        <dbReference type="ARBA" id="ARBA00022448"/>
    </source>
</evidence>
<dbReference type="GO" id="GO:0046933">
    <property type="term" value="F:proton-transporting ATP synthase activity, rotational mechanism"/>
    <property type="evidence" value="ECO:0007669"/>
    <property type="project" value="UniProtKB-UniRule"/>
</dbReference>
<evidence type="ECO:0000256" key="2">
    <source>
        <dbReference type="ARBA" id="ARBA00006810"/>
    </source>
</evidence>
<dbReference type="GO" id="GO:0005886">
    <property type="term" value="C:plasma membrane"/>
    <property type="evidence" value="ECO:0007669"/>
    <property type="project" value="UniProtKB-SubCell"/>
</dbReference>
<evidence type="ECO:0000256" key="1">
    <source>
        <dbReference type="ARBA" id="ARBA00004141"/>
    </source>
</evidence>
<feature type="transmembrane region" description="Helical" evidence="11">
    <location>
        <begin position="112"/>
        <end position="130"/>
    </location>
</feature>
<evidence type="ECO:0000256" key="4">
    <source>
        <dbReference type="ARBA" id="ARBA00022547"/>
    </source>
</evidence>
<dbReference type="SUPFAM" id="SSF81336">
    <property type="entry name" value="F1F0 ATP synthase subunit A"/>
    <property type="match status" value="1"/>
</dbReference>
<keyword evidence="10 11" id="KW-0066">ATP synthesis</keyword>
<organism evidence="13">
    <name type="scientific">uncultured Bacteroidota bacterium</name>
    <dbReference type="NCBI Taxonomy" id="152509"/>
    <lineage>
        <taxon>Bacteria</taxon>
        <taxon>Pseudomonadati</taxon>
        <taxon>Bacteroidota</taxon>
        <taxon>environmental samples</taxon>
    </lineage>
</organism>
<evidence type="ECO:0000256" key="5">
    <source>
        <dbReference type="ARBA" id="ARBA00022692"/>
    </source>
</evidence>
<keyword evidence="9 11" id="KW-0472">Membrane</keyword>
<comment type="function">
    <text evidence="11 12">Key component of the proton channel; it plays a direct role in the translocation of protons across the membrane.</text>
</comment>
<proteinExistence type="inferred from homology"/>
<feature type="transmembrane region" description="Helical" evidence="11">
    <location>
        <begin position="227"/>
        <end position="250"/>
    </location>
</feature>
<evidence type="ECO:0000256" key="7">
    <source>
        <dbReference type="ARBA" id="ARBA00022989"/>
    </source>
</evidence>
<evidence type="ECO:0000256" key="11">
    <source>
        <dbReference type="HAMAP-Rule" id="MF_01393"/>
    </source>
</evidence>
<keyword evidence="4 11" id="KW-0138">CF(0)</keyword>
<evidence type="ECO:0000256" key="6">
    <source>
        <dbReference type="ARBA" id="ARBA00022781"/>
    </source>
</evidence>
<reference evidence="13" key="1">
    <citation type="journal article" date="2005" name="Environ. Microbiol.">
        <title>Genetic and functional properties of uncultivated thermophilic crenarchaeotes from a subsurface gold mine as revealed by analysis of genome fragments.</title>
        <authorList>
            <person name="Nunoura T."/>
            <person name="Hirayama H."/>
            <person name="Takami H."/>
            <person name="Oida H."/>
            <person name="Nishi S."/>
            <person name="Shimamura S."/>
            <person name="Suzuki Y."/>
            <person name="Inagaki F."/>
            <person name="Takai K."/>
            <person name="Nealson K.H."/>
            <person name="Horikoshi K."/>
        </authorList>
    </citation>
    <scope>NUCLEOTIDE SEQUENCE</scope>
</reference>
<gene>
    <name evidence="11" type="primary">atpB</name>
    <name evidence="13" type="ORF">HGMM_F25B04C27</name>
</gene>
<dbReference type="EMBL" id="AP011714">
    <property type="protein sequence ID" value="BAL55284.1"/>
    <property type="molecule type" value="Genomic_DNA"/>
</dbReference>
<reference evidence="13" key="2">
    <citation type="journal article" date="2012" name="PLoS ONE">
        <title>A Deeply Branching Thermophilic Bacterium with an Ancient Acetyl-CoA Pathway Dominates a Subsurface Ecosystem.</title>
        <authorList>
            <person name="Takami H."/>
            <person name="Noguchi H."/>
            <person name="Takaki Y."/>
            <person name="Uchiyama I."/>
            <person name="Toyoda A."/>
            <person name="Nishi S."/>
            <person name="Chee G.-J."/>
            <person name="Arai W."/>
            <person name="Nunoura T."/>
            <person name="Itoh T."/>
            <person name="Hattori M."/>
            <person name="Takai K."/>
        </authorList>
    </citation>
    <scope>NUCLEOTIDE SEQUENCE</scope>
</reference>
<dbReference type="CDD" id="cd00310">
    <property type="entry name" value="ATP-synt_Fo_a_6"/>
    <property type="match status" value="1"/>
</dbReference>
<keyword evidence="8 11" id="KW-0406">Ion transport</keyword>
<dbReference type="Gene3D" id="1.20.120.220">
    <property type="entry name" value="ATP synthase, F0 complex, subunit A"/>
    <property type="match status" value="1"/>
</dbReference>
<feature type="transmembrane region" description="Helical" evidence="11">
    <location>
        <begin position="256"/>
        <end position="281"/>
    </location>
</feature>
<dbReference type="InterPro" id="IPR000568">
    <property type="entry name" value="ATP_synth_F0_asu"/>
</dbReference>
<dbReference type="InterPro" id="IPR035908">
    <property type="entry name" value="F0_ATP_A_sf"/>
</dbReference>
<evidence type="ECO:0000256" key="8">
    <source>
        <dbReference type="ARBA" id="ARBA00023065"/>
    </source>
</evidence>
<dbReference type="AlphaFoldDB" id="H5SGJ8"/>
<sequence length="336" mass="37570">MCFGFSLAWAGGGEGPADFILEHVKDSYDWHITDIPWGKNPDGTPHYVPVVIPLPRILYHPQKGLSVFFLRGHSREEVQAELEAQGFTLTPEGKIASLDCQPIVDLSLTRTAFQFLLVGIILLLIGRSAARAYATSADRMPRGIARWLEPVILFIRDEVVRPSLHHHADRFLPYLLSVFFFIWLSNLFGLTPLNSNIMGNITLTFLLALVTFLLVQLNGNRSYWQHIFWYPGVPVWLKVFMMPIEIIGVFSKPFALMMRLFANILAGHLMMLSVIGLIFILSAILKSAAVGFGVAVFSTLLGLFVMALETLVAALQAYIFTMLTAVFLGMAMEESH</sequence>
<keyword evidence="5 11" id="KW-0812">Transmembrane</keyword>
<protein>
    <recommendedName>
        <fullName evidence="11 12">ATP synthase subunit a</fullName>
    </recommendedName>
    <alternativeName>
        <fullName evidence="11">ATP synthase F0 sector subunit a</fullName>
    </alternativeName>
    <alternativeName>
        <fullName evidence="11">F-ATPase subunit 6</fullName>
    </alternativeName>
</protein>
<dbReference type="Pfam" id="PF00119">
    <property type="entry name" value="ATP-synt_A"/>
    <property type="match status" value="1"/>
</dbReference>
<dbReference type="NCBIfam" id="TIGR01131">
    <property type="entry name" value="ATP_synt_6_or_A"/>
    <property type="match status" value="1"/>
</dbReference>